<dbReference type="SUPFAM" id="SSF54593">
    <property type="entry name" value="Glyoxalase/Bleomycin resistance protein/Dihydroxybiphenyl dioxygenase"/>
    <property type="match status" value="1"/>
</dbReference>
<accession>A0A9D2RMY2</accession>
<dbReference type="InterPro" id="IPR004360">
    <property type="entry name" value="Glyas_Fos-R_dOase_dom"/>
</dbReference>
<dbReference type="EMBL" id="DWZH01000002">
    <property type="protein sequence ID" value="HJB08946.1"/>
    <property type="molecule type" value="Genomic_DNA"/>
</dbReference>
<reference evidence="2" key="1">
    <citation type="journal article" date="2021" name="PeerJ">
        <title>Extensive microbial diversity within the chicken gut microbiome revealed by metagenomics and culture.</title>
        <authorList>
            <person name="Gilroy R."/>
            <person name="Ravi A."/>
            <person name="Getino M."/>
            <person name="Pursley I."/>
            <person name="Horton D.L."/>
            <person name="Alikhan N.F."/>
            <person name="Baker D."/>
            <person name="Gharbi K."/>
            <person name="Hall N."/>
            <person name="Watson M."/>
            <person name="Adriaenssens E.M."/>
            <person name="Foster-Nyarko E."/>
            <person name="Jarju S."/>
            <person name="Secka A."/>
            <person name="Antonio M."/>
            <person name="Oren A."/>
            <person name="Chaudhuri R.R."/>
            <person name="La Ragione R."/>
            <person name="Hildebrand F."/>
            <person name="Pallen M.J."/>
        </authorList>
    </citation>
    <scope>NUCLEOTIDE SEQUENCE</scope>
    <source>
        <strain evidence="2">ChiHjej13B12-24818</strain>
    </source>
</reference>
<dbReference type="Gene3D" id="3.10.180.10">
    <property type="entry name" value="2,3-Dihydroxybiphenyl 1,2-Dioxygenase, domain 1"/>
    <property type="match status" value="1"/>
</dbReference>
<dbReference type="InterPro" id="IPR037523">
    <property type="entry name" value="VOC_core"/>
</dbReference>
<dbReference type="PROSITE" id="PS51819">
    <property type="entry name" value="VOC"/>
    <property type="match status" value="1"/>
</dbReference>
<protein>
    <recommendedName>
        <fullName evidence="1">VOC domain-containing protein</fullName>
    </recommendedName>
</protein>
<organism evidence="2 3">
    <name type="scientific">Candidatus Brachybacterium merdavium</name>
    <dbReference type="NCBI Taxonomy" id="2838513"/>
    <lineage>
        <taxon>Bacteria</taxon>
        <taxon>Bacillati</taxon>
        <taxon>Actinomycetota</taxon>
        <taxon>Actinomycetes</taxon>
        <taxon>Micrococcales</taxon>
        <taxon>Dermabacteraceae</taxon>
        <taxon>Brachybacterium</taxon>
    </lineage>
</organism>
<gene>
    <name evidence="2" type="ORF">H9786_00205</name>
</gene>
<comment type="caution">
    <text evidence="2">The sequence shown here is derived from an EMBL/GenBank/DDBJ whole genome shotgun (WGS) entry which is preliminary data.</text>
</comment>
<dbReference type="Proteomes" id="UP000823823">
    <property type="component" value="Unassembled WGS sequence"/>
</dbReference>
<sequence>MRIRHVSTQVRDLASATRFYGDVLQLPLRRGSEEIVVPVGESALTLREEPGSAVCDHLAFDIPPGQLERAASWLRARGVELLTRDGSDEFEMPPGWNARSIYFQGPSGSILEFIDRRDLKEAAPHGFEASSVARISEVGVATLDVSRDRQLLAGAGLEIYGGVSNDDFSPVGDVHGLLILVTAGRAWMPTDSHRSTMAPLEIEIAGHPDLDLDIGSARIRGDGS</sequence>
<reference evidence="2" key="2">
    <citation type="submission" date="2021-04" db="EMBL/GenBank/DDBJ databases">
        <authorList>
            <person name="Gilroy R."/>
        </authorList>
    </citation>
    <scope>NUCLEOTIDE SEQUENCE</scope>
    <source>
        <strain evidence="2">ChiHjej13B12-24818</strain>
    </source>
</reference>
<evidence type="ECO:0000313" key="2">
    <source>
        <dbReference type="EMBL" id="HJB08946.1"/>
    </source>
</evidence>
<evidence type="ECO:0000259" key="1">
    <source>
        <dbReference type="PROSITE" id="PS51819"/>
    </source>
</evidence>
<proteinExistence type="predicted"/>
<name>A0A9D2RMY2_9MICO</name>
<dbReference type="CDD" id="cd06587">
    <property type="entry name" value="VOC"/>
    <property type="match status" value="1"/>
</dbReference>
<dbReference type="Pfam" id="PF00903">
    <property type="entry name" value="Glyoxalase"/>
    <property type="match status" value="1"/>
</dbReference>
<evidence type="ECO:0000313" key="3">
    <source>
        <dbReference type="Proteomes" id="UP000823823"/>
    </source>
</evidence>
<feature type="domain" description="VOC" evidence="1">
    <location>
        <begin position="2"/>
        <end position="116"/>
    </location>
</feature>
<dbReference type="InterPro" id="IPR029068">
    <property type="entry name" value="Glyas_Bleomycin-R_OHBP_Dase"/>
</dbReference>
<dbReference type="AlphaFoldDB" id="A0A9D2RMY2"/>